<evidence type="ECO:0000313" key="1">
    <source>
        <dbReference type="EMBL" id="SCA59567.1"/>
    </source>
</evidence>
<dbReference type="EMBL" id="FLYH01000021">
    <property type="protein sequence ID" value="SCA59567.1"/>
    <property type="molecule type" value="Genomic_DNA"/>
</dbReference>
<proteinExistence type="predicted"/>
<dbReference type="InterPro" id="IPR008780">
    <property type="entry name" value="Plasmodium_Vir"/>
</dbReference>
<evidence type="ECO:0000313" key="2">
    <source>
        <dbReference type="Proteomes" id="UP000196402"/>
    </source>
</evidence>
<dbReference type="Pfam" id="PF05795">
    <property type="entry name" value="Plasmodium_Vir"/>
    <property type="match status" value="1"/>
</dbReference>
<sequence length="143" mass="16277">MRKHLTESDSNNFTSNIMYYKFESGQGDCKDVPFDSEVRDELENHPNLRNISDKIAKALCYVYWKKVYNESSKAIAGSIAPVLGVSSFSLLLYKVTPVGGFINRLLGRNRNMYNPVEYMDSFNPYSDGMDPGSRGVNISYHRI</sequence>
<organism evidence="1 2">
    <name type="scientific">Plasmodium vivax</name>
    <name type="common">malaria parasite P. vivax</name>
    <dbReference type="NCBI Taxonomy" id="5855"/>
    <lineage>
        <taxon>Eukaryota</taxon>
        <taxon>Sar</taxon>
        <taxon>Alveolata</taxon>
        <taxon>Apicomplexa</taxon>
        <taxon>Aconoidasida</taxon>
        <taxon>Haemosporida</taxon>
        <taxon>Plasmodiidae</taxon>
        <taxon>Plasmodium</taxon>
        <taxon>Plasmodium (Plasmodium)</taxon>
    </lineage>
</organism>
<reference evidence="1 2" key="1">
    <citation type="submission" date="2016-07" db="EMBL/GenBank/DDBJ databases">
        <authorList>
            <consortium name="Pathogen Informatics"/>
        </authorList>
    </citation>
    <scope>NUCLEOTIDE SEQUENCE [LARGE SCALE GENOMIC DNA]</scope>
</reference>
<gene>
    <name evidence="1" type="ORF">PVT01_000020000</name>
</gene>
<name>A0A1G4EB80_PLAVI</name>
<accession>A0A1G4EB80</accession>
<dbReference type="AlphaFoldDB" id="A0A1G4EB80"/>
<dbReference type="Proteomes" id="UP000196402">
    <property type="component" value="Unassembled WGS sequence"/>
</dbReference>
<protein>
    <submittedName>
        <fullName evidence="1">Vir protein, putative</fullName>
    </submittedName>
</protein>